<keyword evidence="1" id="KW-0812">Transmembrane</keyword>
<feature type="transmembrane region" description="Helical" evidence="1">
    <location>
        <begin position="301"/>
        <end position="320"/>
    </location>
</feature>
<feature type="transmembrane region" description="Helical" evidence="1">
    <location>
        <begin position="67"/>
        <end position="92"/>
    </location>
</feature>
<name>A0A1M7RKN0_9ACTN</name>
<keyword evidence="1" id="KW-1133">Transmembrane helix</keyword>
<feature type="transmembrane region" description="Helical" evidence="1">
    <location>
        <begin position="139"/>
        <end position="163"/>
    </location>
</feature>
<feature type="transmembrane region" description="Helical" evidence="1">
    <location>
        <begin position="206"/>
        <end position="226"/>
    </location>
</feature>
<feature type="transmembrane region" description="Helical" evidence="1">
    <location>
        <begin position="112"/>
        <end position="132"/>
    </location>
</feature>
<sequence>MSGRLERRYRRLLRAYPAHYRAARGDELVDTYLDTVGPDRRWPDLRDAADVLAGGARARLRAREASGLPGGVSIAAVLALAAGSILSTVWLLGIELASPPAHHRAGHAFGPFRTLAGVAWTAWLGAAALFALRPGRWCRWLVGVAVVLIAAARPVGMAVTGAWEPYQMWGNPSVPSLVALVPHLALGFLALAVPTRPGRVVRWMPLLAALVPLGVSGGWGSGWTYATLAPSVFARVATLLLVAAVAVAIHLLVRRDARAAWVLPAVLPPLVLLAVDPIIGFGVRLSHGDPLAVPIWFERSTVSVVLTVLTLGLLSLAITVSGHRGRHHAAATDRG</sequence>
<dbReference type="Proteomes" id="UP000184440">
    <property type="component" value="Unassembled WGS sequence"/>
</dbReference>
<keyword evidence="3" id="KW-1185">Reference proteome</keyword>
<keyword evidence="1" id="KW-0472">Membrane</keyword>
<dbReference type="OrthoDB" id="3406023at2"/>
<feature type="transmembrane region" description="Helical" evidence="1">
    <location>
        <begin position="175"/>
        <end position="194"/>
    </location>
</feature>
<accession>A0A1M7RKN0</accession>
<dbReference type="STRING" id="134849.SAMN05443668_11794"/>
<dbReference type="AlphaFoldDB" id="A0A1M7RKN0"/>
<gene>
    <name evidence="2" type="ORF">SAMN05443668_11794</name>
</gene>
<feature type="transmembrane region" description="Helical" evidence="1">
    <location>
        <begin position="232"/>
        <end position="253"/>
    </location>
</feature>
<protein>
    <submittedName>
        <fullName evidence="2">Uncharacterized protein</fullName>
    </submittedName>
</protein>
<reference evidence="2 3" key="1">
    <citation type="submission" date="2016-11" db="EMBL/GenBank/DDBJ databases">
        <authorList>
            <person name="Jaros S."/>
            <person name="Januszkiewicz K."/>
            <person name="Wedrychowicz H."/>
        </authorList>
    </citation>
    <scope>NUCLEOTIDE SEQUENCE [LARGE SCALE GENOMIC DNA]</scope>
    <source>
        <strain evidence="2 3">DSM 46144</strain>
    </source>
</reference>
<evidence type="ECO:0000256" key="1">
    <source>
        <dbReference type="SAM" id="Phobius"/>
    </source>
</evidence>
<evidence type="ECO:0000313" key="2">
    <source>
        <dbReference type="EMBL" id="SHN46711.1"/>
    </source>
</evidence>
<organism evidence="2 3">
    <name type="scientific">Cryptosporangium aurantiacum</name>
    <dbReference type="NCBI Taxonomy" id="134849"/>
    <lineage>
        <taxon>Bacteria</taxon>
        <taxon>Bacillati</taxon>
        <taxon>Actinomycetota</taxon>
        <taxon>Actinomycetes</taxon>
        <taxon>Cryptosporangiales</taxon>
        <taxon>Cryptosporangiaceae</taxon>
        <taxon>Cryptosporangium</taxon>
    </lineage>
</organism>
<proteinExistence type="predicted"/>
<dbReference type="EMBL" id="FRCS01000017">
    <property type="protein sequence ID" value="SHN46711.1"/>
    <property type="molecule type" value="Genomic_DNA"/>
</dbReference>
<dbReference type="RefSeq" id="WP_073263928.1">
    <property type="nucleotide sequence ID" value="NZ_FRCS01000017.1"/>
</dbReference>
<evidence type="ECO:0000313" key="3">
    <source>
        <dbReference type="Proteomes" id="UP000184440"/>
    </source>
</evidence>
<feature type="transmembrane region" description="Helical" evidence="1">
    <location>
        <begin position="260"/>
        <end position="281"/>
    </location>
</feature>